<evidence type="ECO:0000313" key="4">
    <source>
        <dbReference type="EMBL" id="CAB4179689.1"/>
    </source>
</evidence>
<reference evidence="4" key="1">
    <citation type="submission" date="2020-05" db="EMBL/GenBank/DDBJ databases">
        <authorList>
            <person name="Chiriac C."/>
            <person name="Salcher M."/>
            <person name="Ghai R."/>
            <person name="Kavagutti S V."/>
        </authorList>
    </citation>
    <scope>NUCLEOTIDE SEQUENCE</scope>
</reference>
<dbReference type="EMBL" id="LR796983">
    <property type="protein sequence ID" value="CAB4179689.1"/>
    <property type="molecule type" value="Genomic_DNA"/>
</dbReference>
<evidence type="ECO:0000313" key="8">
    <source>
        <dbReference type="EMBL" id="CAB4217634.1"/>
    </source>
</evidence>
<evidence type="ECO:0000313" key="5">
    <source>
        <dbReference type="EMBL" id="CAB4185818.1"/>
    </source>
</evidence>
<dbReference type="EMBL" id="LR797188">
    <property type="protein sequence ID" value="CAB4192931.1"/>
    <property type="molecule type" value="Genomic_DNA"/>
</dbReference>
<accession>A0A6J5Q629</accession>
<proteinExistence type="predicted"/>
<evidence type="ECO:0000313" key="1">
    <source>
        <dbReference type="EMBL" id="CAB4145933.1"/>
    </source>
</evidence>
<evidence type="ECO:0000313" key="9">
    <source>
        <dbReference type="EMBL" id="CAB5231285.1"/>
    </source>
</evidence>
<dbReference type="EMBL" id="LR797131">
    <property type="protein sequence ID" value="CAB4188958.1"/>
    <property type="molecule type" value="Genomic_DNA"/>
</dbReference>
<dbReference type="EMBL" id="LR796551">
    <property type="protein sequence ID" value="CAB4150738.1"/>
    <property type="molecule type" value="Genomic_DNA"/>
</dbReference>
<dbReference type="EMBL" id="LR797455">
    <property type="protein sequence ID" value="CAB4217634.1"/>
    <property type="molecule type" value="Genomic_DNA"/>
</dbReference>
<evidence type="ECO:0000313" key="7">
    <source>
        <dbReference type="EMBL" id="CAB4192931.1"/>
    </source>
</evidence>
<evidence type="ECO:0000313" key="2">
    <source>
        <dbReference type="EMBL" id="CAB4150738.1"/>
    </source>
</evidence>
<evidence type="ECO:0000313" key="6">
    <source>
        <dbReference type="EMBL" id="CAB4188958.1"/>
    </source>
</evidence>
<name>A0A6J5Q629_9CAUD</name>
<dbReference type="EMBL" id="LR796457">
    <property type="protein sequence ID" value="CAB4145933.1"/>
    <property type="molecule type" value="Genomic_DNA"/>
</dbReference>
<dbReference type="EMBL" id="LR797080">
    <property type="protein sequence ID" value="CAB4185818.1"/>
    <property type="molecule type" value="Genomic_DNA"/>
</dbReference>
<gene>
    <name evidence="4" type="ORF">UFOVP1032_53</name>
    <name evidence="5" type="ORF">UFOVP1125_121</name>
    <name evidence="6" type="ORF">UFOVP1173_67</name>
    <name evidence="7" type="ORF">UFOVP1241_137</name>
    <name evidence="8" type="ORF">UFOVP1491_53</name>
    <name evidence="9" type="ORF">UFOVP1579_53</name>
    <name evidence="1" type="ORF">UFOVP485_68</name>
    <name evidence="2" type="ORF">UFOVP575_20</name>
    <name evidence="3" type="ORF">UFOVP963_140</name>
</gene>
<organism evidence="4">
    <name type="scientific">uncultured Caudovirales phage</name>
    <dbReference type="NCBI Taxonomy" id="2100421"/>
    <lineage>
        <taxon>Viruses</taxon>
        <taxon>Duplodnaviria</taxon>
        <taxon>Heunggongvirae</taxon>
        <taxon>Uroviricota</taxon>
        <taxon>Caudoviricetes</taxon>
        <taxon>Peduoviridae</taxon>
        <taxon>Maltschvirus</taxon>
        <taxon>Maltschvirus maltsch</taxon>
    </lineage>
</organism>
<dbReference type="EMBL" id="LR796915">
    <property type="protein sequence ID" value="CAB4175258.1"/>
    <property type="molecule type" value="Genomic_DNA"/>
</dbReference>
<protein>
    <submittedName>
        <fullName evidence="4">HNHc domain containing protein</fullName>
    </submittedName>
</protein>
<dbReference type="EMBL" id="LR798431">
    <property type="protein sequence ID" value="CAB5231285.1"/>
    <property type="molecule type" value="Genomic_DNA"/>
</dbReference>
<evidence type="ECO:0000313" key="3">
    <source>
        <dbReference type="EMBL" id="CAB4175258.1"/>
    </source>
</evidence>
<sequence length="121" mass="14400">MMIVTKSYELKRDSLLDSLKIEYTYFIELPKKERRQLNRHYINLFKTIMGCGKCGYDKHPSALDIDHLDPSTKYTTSGGIREHFSDLVWRYTFNTLIDELKKCRVLCSNCHMEYTHLEQRA</sequence>